<gene>
    <name evidence="1" type="ORF">K488DRAFT_22690</name>
</gene>
<feature type="non-terminal residue" evidence="1">
    <location>
        <position position="1"/>
    </location>
</feature>
<accession>A0ACB8QMX8</accession>
<feature type="non-terminal residue" evidence="1">
    <location>
        <position position="127"/>
    </location>
</feature>
<comment type="caution">
    <text evidence="1">The sequence shown here is derived from an EMBL/GenBank/DDBJ whole genome shotgun (WGS) entry which is preliminary data.</text>
</comment>
<reference evidence="1" key="2">
    <citation type="journal article" date="2022" name="New Phytol.">
        <title>Evolutionary transition to the ectomycorrhizal habit in the genomes of a hyperdiverse lineage of mushroom-forming fungi.</title>
        <authorList>
            <person name="Looney B."/>
            <person name="Miyauchi S."/>
            <person name="Morin E."/>
            <person name="Drula E."/>
            <person name="Courty P.E."/>
            <person name="Kohler A."/>
            <person name="Kuo A."/>
            <person name="LaButti K."/>
            <person name="Pangilinan J."/>
            <person name="Lipzen A."/>
            <person name="Riley R."/>
            <person name="Andreopoulos W."/>
            <person name="He G."/>
            <person name="Johnson J."/>
            <person name="Nolan M."/>
            <person name="Tritt A."/>
            <person name="Barry K.W."/>
            <person name="Grigoriev I.V."/>
            <person name="Nagy L.G."/>
            <person name="Hibbett D."/>
            <person name="Henrissat B."/>
            <person name="Matheny P.B."/>
            <person name="Labbe J."/>
            <person name="Martin F.M."/>
        </authorList>
    </citation>
    <scope>NUCLEOTIDE SEQUENCE</scope>
    <source>
        <strain evidence="1">EC-137</strain>
    </source>
</reference>
<protein>
    <submittedName>
        <fullName evidence="1">Uncharacterized protein</fullName>
    </submittedName>
</protein>
<proteinExistence type="predicted"/>
<dbReference type="Proteomes" id="UP000814128">
    <property type="component" value="Unassembled WGS sequence"/>
</dbReference>
<dbReference type="EMBL" id="MU273530">
    <property type="protein sequence ID" value="KAI0033027.1"/>
    <property type="molecule type" value="Genomic_DNA"/>
</dbReference>
<organism evidence="1 2">
    <name type="scientific">Vararia minispora EC-137</name>
    <dbReference type="NCBI Taxonomy" id="1314806"/>
    <lineage>
        <taxon>Eukaryota</taxon>
        <taxon>Fungi</taxon>
        <taxon>Dikarya</taxon>
        <taxon>Basidiomycota</taxon>
        <taxon>Agaricomycotina</taxon>
        <taxon>Agaricomycetes</taxon>
        <taxon>Russulales</taxon>
        <taxon>Lachnocladiaceae</taxon>
        <taxon>Vararia</taxon>
    </lineage>
</organism>
<name>A0ACB8QMX8_9AGAM</name>
<evidence type="ECO:0000313" key="1">
    <source>
        <dbReference type="EMBL" id="KAI0033027.1"/>
    </source>
</evidence>
<evidence type="ECO:0000313" key="2">
    <source>
        <dbReference type="Proteomes" id="UP000814128"/>
    </source>
</evidence>
<keyword evidence="2" id="KW-1185">Reference proteome</keyword>
<sequence>NSFTNSESGSEDGDDDGDAGWGHPDRAQSPNPSLSQMAAVFAQRVGSLMNGSGGSNGRLPTDAELEAAAERERARSRAEAERILTMEAQERRDMEDRVLAMLQTTPARPRAQTMPPETPSPSSKDKD</sequence>
<reference evidence="1" key="1">
    <citation type="submission" date="2021-02" db="EMBL/GenBank/DDBJ databases">
        <authorList>
            <consortium name="DOE Joint Genome Institute"/>
            <person name="Ahrendt S."/>
            <person name="Looney B.P."/>
            <person name="Miyauchi S."/>
            <person name="Morin E."/>
            <person name="Drula E."/>
            <person name="Courty P.E."/>
            <person name="Chicoki N."/>
            <person name="Fauchery L."/>
            <person name="Kohler A."/>
            <person name="Kuo A."/>
            <person name="Labutti K."/>
            <person name="Pangilinan J."/>
            <person name="Lipzen A."/>
            <person name="Riley R."/>
            <person name="Andreopoulos W."/>
            <person name="He G."/>
            <person name="Johnson J."/>
            <person name="Barry K.W."/>
            <person name="Grigoriev I.V."/>
            <person name="Nagy L."/>
            <person name="Hibbett D."/>
            <person name="Henrissat B."/>
            <person name="Matheny P.B."/>
            <person name="Labbe J."/>
            <person name="Martin F."/>
        </authorList>
    </citation>
    <scope>NUCLEOTIDE SEQUENCE</scope>
    <source>
        <strain evidence="1">EC-137</strain>
    </source>
</reference>